<dbReference type="AlphaFoldDB" id="A0A6N7XB39"/>
<dbReference type="PIRSF" id="PIRSF005572">
    <property type="entry name" value="NifS"/>
    <property type="match status" value="1"/>
</dbReference>
<feature type="domain" description="Aminotransferase class V" evidence="7">
    <location>
        <begin position="2"/>
        <end position="371"/>
    </location>
</feature>
<evidence type="ECO:0000256" key="4">
    <source>
        <dbReference type="ARBA" id="ARBA00022898"/>
    </source>
</evidence>
<organism evidence="8 9">
    <name type="scientific">Parafannyhessea umbonata</name>
    <dbReference type="NCBI Taxonomy" id="604330"/>
    <lineage>
        <taxon>Bacteria</taxon>
        <taxon>Bacillati</taxon>
        <taxon>Actinomycetota</taxon>
        <taxon>Coriobacteriia</taxon>
        <taxon>Coriobacteriales</taxon>
        <taxon>Atopobiaceae</taxon>
        <taxon>Parafannyhessea</taxon>
    </lineage>
</organism>
<dbReference type="InterPro" id="IPR020578">
    <property type="entry name" value="Aminotrans_V_PyrdxlP_BS"/>
</dbReference>
<accession>A0A6N7XB39</accession>
<dbReference type="SUPFAM" id="SSF53383">
    <property type="entry name" value="PLP-dependent transferases"/>
    <property type="match status" value="1"/>
</dbReference>
<evidence type="ECO:0000256" key="6">
    <source>
        <dbReference type="RuleBase" id="RU004504"/>
    </source>
</evidence>
<dbReference type="GO" id="GO:0008483">
    <property type="term" value="F:transaminase activity"/>
    <property type="evidence" value="ECO:0007669"/>
    <property type="project" value="UniProtKB-KW"/>
</dbReference>
<dbReference type="Proteomes" id="UP000434342">
    <property type="component" value="Unassembled WGS sequence"/>
</dbReference>
<evidence type="ECO:0000313" key="9">
    <source>
        <dbReference type="Proteomes" id="UP000434342"/>
    </source>
</evidence>
<evidence type="ECO:0000259" key="7">
    <source>
        <dbReference type="Pfam" id="PF00266"/>
    </source>
</evidence>
<comment type="caution">
    <text evidence="8">The sequence shown here is derived from an EMBL/GenBank/DDBJ whole genome shotgun (WGS) entry which is preliminary data.</text>
</comment>
<dbReference type="GO" id="GO:0031071">
    <property type="term" value="F:cysteine desulfurase activity"/>
    <property type="evidence" value="ECO:0007669"/>
    <property type="project" value="UniProtKB-EC"/>
</dbReference>
<dbReference type="InterPro" id="IPR015424">
    <property type="entry name" value="PyrdxlP-dep_Trfase"/>
</dbReference>
<evidence type="ECO:0000256" key="3">
    <source>
        <dbReference type="ARBA" id="ARBA00012239"/>
    </source>
</evidence>
<keyword evidence="4" id="KW-0663">Pyridoxal phosphate</keyword>
<reference evidence="8 9" key="1">
    <citation type="submission" date="2019-08" db="EMBL/GenBank/DDBJ databases">
        <title>In-depth cultivation of the pig gut microbiome towards novel bacterial diversity and tailored functional studies.</title>
        <authorList>
            <person name="Wylensek D."/>
            <person name="Hitch T.C.A."/>
            <person name="Clavel T."/>
        </authorList>
    </citation>
    <scope>NUCLEOTIDE SEQUENCE [LARGE SCALE GENOMIC DNA]</scope>
    <source>
        <strain evidence="8 9">WB01_CNA04</strain>
    </source>
</reference>
<evidence type="ECO:0000313" key="8">
    <source>
        <dbReference type="EMBL" id="MST60467.1"/>
    </source>
</evidence>
<evidence type="ECO:0000256" key="1">
    <source>
        <dbReference type="ARBA" id="ARBA00001933"/>
    </source>
</evidence>
<dbReference type="Gene3D" id="3.90.1150.10">
    <property type="entry name" value="Aspartate Aminotransferase, domain 1"/>
    <property type="match status" value="1"/>
</dbReference>
<evidence type="ECO:0000256" key="2">
    <source>
        <dbReference type="ARBA" id="ARBA00010447"/>
    </source>
</evidence>
<sequence length="381" mass="41180">MIYLDNAATSMMRPPEVVDAVAHALTSMGNASRGAHAESLAASRTDFVCRRQLASMFGVSDPQRVCFAANSTEALNIALMGLANPGDHVISTDLEHNSVLRPLYRLQAERDVDVDFVPANREGTLDYDAFARLVRRNTRLVVVNHASNVTGNLVDIERVGRFCREKGLVLVVDASQTAGTVPIDMESSGIGVLCFTGHKGLMGPQGTGGLCIAKGVEIRPWKVGGTGVLSYLRTQPEAYPTRLEAGTLNSHGIAGLSAALDFIERTGMDAIAAHERDLMLRFLERVRDVEGVTLYGDIVRDPVPQRAAIVALNVRDYDSAAVSDELATTYDIATRPGAHCAPRMHEALGTREQGVVRFSFGWFNTEEDVDRAADAIQEIAS</sequence>
<evidence type="ECO:0000256" key="5">
    <source>
        <dbReference type="ARBA" id="ARBA00050776"/>
    </source>
</evidence>
<dbReference type="PROSITE" id="PS00595">
    <property type="entry name" value="AA_TRANSFER_CLASS_5"/>
    <property type="match status" value="1"/>
</dbReference>
<dbReference type="Pfam" id="PF00266">
    <property type="entry name" value="Aminotran_5"/>
    <property type="match status" value="1"/>
</dbReference>
<dbReference type="RefSeq" id="WP_154541014.1">
    <property type="nucleotide sequence ID" value="NZ_VUND01000002.1"/>
</dbReference>
<dbReference type="EMBL" id="VUND01000002">
    <property type="protein sequence ID" value="MST60467.1"/>
    <property type="molecule type" value="Genomic_DNA"/>
</dbReference>
<comment type="cofactor">
    <cofactor evidence="1 6">
        <name>pyridoxal 5'-phosphate</name>
        <dbReference type="ChEBI" id="CHEBI:597326"/>
    </cofactor>
</comment>
<dbReference type="InterPro" id="IPR015421">
    <property type="entry name" value="PyrdxlP-dep_Trfase_major"/>
</dbReference>
<dbReference type="NCBIfam" id="TIGR01977">
    <property type="entry name" value="am_tr_V_EF2568"/>
    <property type="match status" value="1"/>
</dbReference>
<comment type="catalytic activity">
    <reaction evidence="5">
        <text>(sulfur carrier)-H + L-cysteine = (sulfur carrier)-SH + L-alanine</text>
        <dbReference type="Rhea" id="RHEA:43892"/>
        <dbReference type="Rhea" id="RHEA-COMP:14737"/>
        <dbReference type="Rhea" id="RHEA-COMP:14739"/>
        <dbReference type="ChEBI" id="CHEBI:29917"/>
        <dbReference type="ChEBI" id="CHEBI:35235"/>
        <dbReference type="ChEBI" id="CHEBI:57972"/>
        <dbReference type="ChEBI" id="CHEBI:64428"/>
        <dbReference type="EC" id="2.8.1.7"/>
    </reaction>
</comment>
<protein>
    <recommendedName>
        <fullName evidence="3">cysteine desulfurase</fullName>
        <ecNumber evidence="3">2.8.1.7</ecNumber>
    </recommendedName>
</protein>
<dbReference type="InterPro" id="IPR016454">
    <property type="entry name" value="Cysteine_dSase"/>
</dbReference>
<proteinExistence type="inferred from homology"/>
<comment type="similarity">
    <text evidence="2">Belongs to the class-V pyridoxal-phosphate-dependent aminotransferase family. Csd subfamily.</text>
</comment>
<dbReference type="InterPro" id="IPR015422">
    <property type="entry name" value="PyrdxlP-dep_Trfase_small"/>
</dbReference>
<keyword evidence="8" id="KW-0808">Transferase</keyword>
<name>A0A6N7XB39_9ACTN</name>
<dbReference type="InterPro" id="IPR010969">
    <property type="entry name" value="Cys_dSase-rel_unknwn_funct"/>
</dbReference>
<dbReference type="PANTHER" id="PTHR43586">
    <property type="entry name" value="CYSTEINE DESULFURASE"/>
    <property type="match status" value="1"/>
</dbReference>
<dbReference type="EC" id="2.8.1.7" evidence="3"/>
<gene>
    <name evidence="8" type="ORF">FYJ69_06025</name>
</gene>
<dbReference type="Gene3D" id="3.40.640.10">
    <property type="entry name" value="Type I PLP-dependent aspartate aminotransferase-like (Major domain)"/>
    <property type="match status" value="1"/>
</dbReference>
<dbReference type="InterPro" id="IPR000192">
    <property type="entry name" value="Aminotrans_V_dom"/>
</dbReference>
<keyword evidence="8" id="KW-0032">Aminotransferase</keyword>
<dbReference type="PANTHER" id="PTHR43586:SF4">
    <property type="entry name" value="ISOPENICILLIN N EPIMERASE"/>
    <property type="match status" value="1"/>
</dbReference>